<evidence type="ECO:0008006" key="2">
    <source>
        <dbReference type="Google" id="ProtNLM"/>
    </source>
</evidence>
<evidence type="ECO:0000313" key="1">
    <source>
        <dbReference type="EMBL" id="KKM93490.1"/>
    </source>
</evidence>
<organism evidence="1">
    <name type="scientific">marine sediment metagenome</name>
    <dbReference type="NCBI Taxonomy" id="412755"/>
    <lineage>
        <taxon>unclassified sequences</taxon>
        <taxon>metagenomes</taxon>
        <taxon>ecological metagenomes</taxon>
    </lineage>
</organism>
<dbReference type="AlphaFoldDB" id="A0A0F9NXA2"/>
<protein>
    <recommendedName>
        <fullName evidence="2">Terminase small subunit</fullName>
    </recommendedName>
</protein>
<reference evidence="1" key="1">
    <citation type="journal article" date="2015" name="Nature">
        <title>Complex archaea that bridge the gap between prokaryotes and eukaryotes.</title>
        <authorList>
            <person name="Spang A."/>
            <person name="Saw J.H."/>
            <person name="Jorgensen S.L."/>
            <person name="Zaremba-Niedzwiedzka K."/>
            <person name="Martijn J."/>
            <person name="Lind A.E."/>
            <person name="van Eijk R."/>
            <person name="Schleper C."/>
            <person name="Guy L."/>
            <person name="Ettema T.J."/>
        </authorList>
    </citation>
    <scope>NUCLEOTIDE SEQUENCE</scope>
</reference>
<gene>
    <name evidence="1" type="ORF">LCGC14_1207890</name>
</gene>
<name>A0A0F9NXA2_9ZZZZ</name>
<proteinExistence type="predicted"/>
<sequence length="139" mass="15612">MPTITNPGVIRALVTAYLLKDRNKAEACLEVGYSYNYAKNGDSALLFERDDVKAEIKKQEVALLKKTGLTKEDFAYDLEEAKRLGMKINQPSAAVSAINTNMRLHGMDQVESHRETTIIIINPPSNVKKRESEVIENEM</sequence>
<accession>A0A0F9NXA2</accession>
<comment type="caution">
    <text evidence="1">The sequence shown here is derived from an EMBL/GenBank/DDBJ whole genome shotgun (WGS) entry which is preliminary data.</text>
</comment>
<dbReference type="EMBL" id="LAZR01006259">
    <property type="protein sequence ID" value="KKM93490.1"/>
    <property type="molecule type" value="Genomic_DNA"/>
</dbReference>